<keyword evidence="1" id="KW-0378">Hydrolase</keyword>
<proteinExistence type="predicted"/>
<name>A0ACC2XKL0_9TREE</name>
<dbReference type="EMBL" id="JASBWU010000002">
    <property type="protein sequence ID" value="KAJ9123979.1"/>
    <property type="molecule type" value="Genomic_DNA"/>
</dbReference>
<protein>
    <submittedName>
        <fullName evidence="1">RuvB ATP-dependent DNA helicase pontin</fullName>
    </submittedName>
</protein>
<organism evidence="1 2">
    <name type="scientific">Naganishia vaughanmartiniae</name>
    <dbReference type="NCBI Taxonomy" id="1424756"/>
    <lineage>
        <taxon>Eukaryota</taxon>
        <taxon>Fungi</taxon>
        <taxon>Dikarya</taxon>
        <taxon>Basidiomycota</taxon>
        <taxon>Agaricomycotina</taxon>
        <taxon>Tremellomycetes</taxon>
        <taxon>Filobasidiales</taxon>
        <taxon>Filobasidiaceae</taxon>
        <taxon>Naganishia</taxon>
    </lineage>
</organism>
<sequence>MSIQVDDVPMAAATAASTAIPSATTSATGSANRDSRIHTHSHIKGLGLGSDGMALPISQGFVGQTQAREALGIHLGLLREGRYSGRPLLLVGPPGTGKTALALALSQELGSKVPFCPMVGSEVFSGEVKKTEVLSGGFRRAIGLRIKETKEVYEGEVTELTPAETENPLSGYGKTISHVIVGLKTVKGTKQLRLDPSIYEAIQKERVVVGDVIYIEANTGAVKRVGRSDAYATEFDLEADEYVPLPKGDVHKRKELVQDVTLHDLDMANARPQGGQDIMSVMGQLVKGGRTEVTDKLRREINKVVDRYIEQGVAELVPGVLFIDEASAHVGYGMLHLPQQGARIANVTLYNGGHGVVSPHGIPVDLLDRCMIVRTYPYKLDEVRVVLETRCRVEGTAVSPEALEKLANEGIQSSLRYALQLLTPASIIARLSGRTQIEPQDVGEMNSLFLDAKRSATLLREMQGSAGGPQNGSS</sequence>
<keyword evidence="1" id="KW-0067">ATP-binding</keyword>
<reference evidence="1" key="1">
    <citation type="submission" date="2023-04" db="EMBL/GenBank/DDBJ databases">
        <title>Draft Genome sequencing of Naganishia species isolated from polar environments using Oxford Nanopore Technology.</title>
        <authorList>
            <person name="Leo P."/>
            <person name="Venkateswaran K."/>
        </authorList>
    </citation>
    <scope>NUCLEOTIDE SEQUENCE</scope>
    <source>
        <strain evidence="1">MNA-CCFEE 5425</strain>
    </source>
</reference>
<keyword evidence="1" id="KW-0547">Nucleotide-binding</keyword>
<accession>A0ACC2XKL0</accession>
<evidence type="ECO:0000313" key="1">
    <source>
        <dbReference type="EMBL" id="KAJ9123979.1"/>
    </source>
</evidence>
<evidence type="ECO:0000313" key="2">
    <source>
        <dbReference type="Proteomes" id="UP001243375"/>
    </source>
</evidence>
<keyword evidence="2" id="KW-1185">Reference proteome</keyword>
<keyword evidence="1" id="KW-0347">Helicase</keyword>
<dbReference type="Proteomes" id="UP001243375">
    <property type="component" value="Unassembled WGS sequence"/>
</dbReference>
<comment type="caution">
    <text evidence="1">The sequence shown here is derived from an EMBL/GenBank/DDBJ whole genome shotgun (WGS) entry which is preliminary data.</text>
</comment>
<gene>
    <name evidence="1" type="primary">RVB1</name>
    <name evidence="1" type="ORF">QFC22_000770</name>
</gene>